<dbReference type="AlphaFoldDB" id="A0A4Q0YA87"/>
<dbReference type="Proteomes" id="UP000290172">
    <property type="component" value="Unassembled WGS sequence"/>
</dbReference>
<dbReference type="InterPro" id="IPR036291">
    <property type="entry name" value="NAD(P)-bd_dom_sf"/>
</dbReference>
<dbReference type="GO" id="GO:0005886">
    <property type="term" value="C:plasma membrane"/>
    <property type="evidence" value="ECO:0007669"/>
    <property type="project" value="TreeGrafter"/>
</dbReference>
<proteinExistence type="predicted"/>
<sequence length="542" mass="60628">METTLLILFTSLALATVLNIILKKLSMSHIIGYIITGTIIATIFNLSSTTTLDTLDLIAEFGIVFLMFTIGLEMPFNKLKKMKDILFVDGVLQVGASSIIIFLVSTFLFKIDTTSSIIIALAFSLSSTAIVLTYLKQSKDIYTPYGEKSTAILVFQDLAVIPILLLISFLSNDTLSLSEILIKTIVAAIAISAFMFTIGRKLLKWFLDFSSRTRLEELFLASVLSIVIGTSLLAHTIGFTYSLGAFIAGMIIAETNYHIKVESDIASYKDLLLGTFFFSVGTKIDVVYLISNLHYVLLIFFATMIIKAFVVYLIMIRKSNKSDSVKSALALCQIGEFSFAVFALAANDNILNEELSKFLILITVLSMIITPFIVNNIYKLASYFVVEFYESDKITPINRKNHTIICGYSILGRIIAHELMKEGRSFVIISDNLKHVLLARKNGYMAYFGHLEKLPVMESLRVDEASDIIITLNNLTQKRLVCEAILNYRSDAKLIVKIDSLDEKKELKDLNIAHYVHSQLETANLMIEKSLNINAEDKKEQN</sequence>
<dbReference type="GO" id="GO:0006813">
    <property type="term" value="P:potassium ion transport"/>
    <property type="evidence" value="ECO:0007669"/>
    <property type="project" value="UniProtKB-KW"/>
</dbReference>
<gene>
    <name evidence="13" type="ORF">CRV08_11350</name>
</gene>
<feature type="transmembrane region" description="Helical" evidence="10">
    <location>
        <begin position="6"/>
        <end position="23"/>
    </location>
</feature>
<evidence type="ECO:0000256" key="3">
    <source>
        <dbReference type="ARBA" id="ARBA00022449"/>
    </source>
</evidence>
<feature type="transmembrane region" description="Helical" evidence="10">
    <location>
        <begin position="151"/>
        <end position="171"/>
    </location>
</feature>
<reference evidence="13 14" key="1">
    <citation type="submission" date="2017-10" db="EMBL/GenBank/DDBJ databases">
        <title>Genomics of the genus Arcobacter.</title>
        <authorList>
            <person name="Perez-Cataluna A."/>
            <person name="Figueras M.J."/>
        </authorList>
    </citation>
    <scope>NUCLEOTIDE SEQUENCE [LARGE SCALE GENOMIC DNA]</scope>
    <source>
        <strain evidence="13 14">CECT 8993</strain>
    </source>
</reference>
<feature type="transmembrane region" description="Helical" evidence="10">
    <location>
        <begin position="54"/>
        <end position="74"/>
    </location>
</feature>
<name>A0A4Q0YA87_9BACT</name>
<evidence type="ECO:0000259" key="11">
    <source>
        <dbReference type="Pfam" id="PF00999"/>
    </source>
</evidence>
<feature type="transmembrane region" description="Helical" evidence="10">
    <location>
        <begin position="115"/>
        <end position="135"/>
    </location>
</feature>
<feature type="domain" description="Cation/H+ exchanger transmembrane" evidence="11">
    <location>
        <begin position="14"/>
        <end position="374"/>
    </location>
</feature>
<dbReference type="GO" id="GO:1902600">
    <property type="term" value="P:proton transmembrane transport"/>
    <property type="evidence" value="ECO:0007669"/>
    <property type="project" value="InterPro"/>
</dbReference>
<dbReference type="EMBL" id="PDKJ01000010">
    <property type="protein sequence ID" value="RXJ67180.1"/>
    <property type="molecule type" value="Genomic_DNA"/>
</dbReference>
<dbReference type="GO" id="GO:0015297">
    <property type="term" value="F:antiporter activity"/>
    <property type="evidence" value="ECO:0007669"/>
    <property type="project" value="UniProtKB-KW"/>
</dbReference>
<keyword evidence="3" id="KW-0050">Antiport</keyword>
<keyword evidence="8" id="KW-0406">Ion transport</keyword>
<evidence type="ECO:0000313" key="13">
    <source>
        <dbReference type="EMBL" id="RXJ67180.1"/>
    </source>
</evidence>
<keyword evidence="9 10" id="KW-0472">Membrane</keyword>
<feature type="transmembrane region" description="Helical" evidence="10">
    <location>
        <begin position="358"/>
        <end position="378"/>
    </location>
</feature>
<comment type="subcellular location">
    <subcellularLocation>
        <location evidence="1">Membrane</location>
        <topology evidence="1">Multi-pass membrane protein</topology>
    </subcellularLocation>
</comment>
<dbReference type="InterPro" id="IPR038770">
    <property type="entry name" value="Na+/solute_symporter_sf"/>
</dbReference>
<evidence type="ECO:0000256" key="7">
    <source>
        <dbReference type="ARBA" id="ARBA00022989"/>
    </source>
</evidence>
<feature type="transmembrane region" description="Helical" evidence="10">
    <location>
        <begin position="177"/>
        <end position="198"/>
    </location>
</feature>
<keyword evidence="6" id="KW-0630">Potassium</keyword>
<feature type="transmembrane region" description="Helical" evidence="10">
    <location>
        <begin position="296"/>
        <end position="316"/>
    </location>
</feature>
<dbReference type="Pfam" id="PF02254">
    <property type="entry name" value="TrkA_N"/>
    <property type="match status" value="1"/>
</dbReference>
<accession>A0A4Q0YA87</accession>
<dbReference type="Gene3D" id="1.20.1530.20">
    <property type="match status" value="1"/>
</dbReference>
<dbReference type="InterPro" id="IPR006153">
    <property type="entry name" value="Cation/H_exchanger_TM"/>
</dbReference>
<evidence type="ECO:0000259" key="12">
    <source>
        <dbReference type="Pfam" id="PF02254"/>
    </source>
</evidence>
<feature type="transmembrane region" description="Helical" evidence="10">
    <location>
        <begin position="271"/>
        <end position="290"/>
    </location>
</feature>
<feature type="transmembrane region" description="Helical" evidence="10">
    <location>
        <begin position="30"/>
        <end position="48"/>
    </location>
</feature>
<evidence type="ECO:0000313" key="14">
    <source>
        <dbReference type="Proteomes" id="UP000290172"/>
    </source>
</evidence>
<keyword evidence="5 10" id="KW-0812">Transmembrane</keyword>
<dbReference type="PANTHER" id="PTHR46157">
    <property type="entry name" value="K(+) EFFLUX ANTIPORTER 3, CHLOROPLASTIC"/>
    <property type="match status" value="1"/>
</dbReference>
<dbReference type="Gene3D" id="3.40.50.720">
    <property type="entry name" value="NAD(P)-binding Rossmann-like Domain"/>
    <property type="match status" value="1"/>
</dbReference>
<evidence type="ECO:0000256" key="10">
    <source>
        <dbReference type="SAM" id="Phobius"/>
    </source>
</evidence>
<keyword evidence="4" id="KW-0633">Potassium transport</keyword>
<evidence type="ECO:0000256" key="6">
    <source>
        <dbReference type="ARBA" id="ARBA00022958"/>
    </source>
</evidence>
<keyword evidence="2" id="KW-0813">Transport</keyword>
<feature type="transmembrane region" description="Helical" evidence="10">
    <location>
        <begin position="328"/>
        <end position="346"/>
    </location>
</feature>
<feature type="domain" description="RCK N-terminal" evidence="12">
    <location>
        <begin position="404"/>
        <end position="517"/>
    </location>
</feature>
<keyword evidence="7 10" id="KW-1133">Transmembrane helix</keyword>
<evidence type="ECO:0000256" key="4">
    <source>
        <dbReference type="ARBA" id="ARBA00022538"/>
    </source>
</evidence>
<dbReference type="Pfam" id="PF00999">
    <property type="entry name" value="Na_H_Exchanger"/>
    <property type="match status" value="1"/>
</dbReference>
<evidence type="ECO:0000256" key="8">
    <source>
        <dbReference type="ARBA" id="ARBA00023065"/>
    </source>
</evidence>
<evidence type="ECO:0000256" key="2">
    <source>
        <dbReference type="ARBA" id="ARBA00022448"/>
    </source>
</evidence>
<evidence type="ECO:0000256" key="1">
    <source>
        <dbReference type="ARBA" id="ARBA00004141"/>
    </source>
</evidence>
<dbReference type="SUPFAM" id="SSF51735">
    <property type="entry name" value="NAD(P)-binding Rossmann-fold domains"/>
    <property type="match status" value="1"/>
</dbReference>
<dbReference type="RefSeq" id="WP_128982194.1">
    <property type="nucleotide sequence ID" value="NZ_PDKJ01000010.1"/>
</dbReference>
<evidence type="ECO:0000256" key="9">
    <source>
        <dbReference type="ARBA" id="ARBA00023136"/>
    </source>
</evidence>
<feature type="transmembrane region" description="Helical" evidence="10">
    <location>
        <begin position="86"/>
        <end position="109"/>
    </location>
</feature>
<dbReference type="PANTHER" id="PTHR46157:SF4">
    <property type="entry name" value="K(+) EFFLUX ANTIPORTER 3, CHLOROPLASTIC"/>
    <property type="match status" value="1"/>
</dbReference>
<dbReference type="InterPro" id="IPR003148">
    <property type="entry name" value="RCK_N"/>
</dbReference>
<organism evidence="13 14">
    <name type="scientific">Halarcobacter ebronensis</name>
    <dbReference type="NCBI Taxonomy" id="1462615"/>
    <lineage>
        <taxon>Bacteria</taxon>
        <taxon>Pseudomonadati</taxon>
        <taxon>Campylobacterota</taxon>
        <taxon>Epsilonproteobacteria</taxon>
        <taxon>Campylobacterales</taxon>
        <taxon>Arcobacteraceae</taxon>
        <taxon>Halarcobacter</taxon>
    </lineage>
</organism>
<feature type="transmembrane region" description="Helical" evidence="10">
    <location>
        <begin position="218"/>
        <end position="235"/>
    </location>
</feature>
<comment type="caution">
    <text evidence="13">The sequence shown here is derived from an EMBL/GenBank/DDBJ whole genome shotgun (WGS) entry which is preliminary data.</text>
</comment>
<evidence type="ECO:0000256" key="5">
    <source>
        <dbReference type="ARBA" id="ARBA00022692"/>
    </source>
</evidence>
<protein>
    <submittedName>
        <fullName evidence="13">Potassium transporter</fullName>
    </submittedName>
</protein>